<evidence type="ECO:0000256" key="6">
    <source>
        <dbReference type="ARBA" id="ARBA00022989"/>
    </source>
</evidence>
<feature type="domain" description="CNNM transmembrane" evidence="15">
    <location>
        <begin position="11"/>
        <end position="213"/>
    </location>
</feature>
<evidence type="ECO:0000256" key="10">
    <source>
        <dbReference type="ARBA" id="ARBA00040729"/>
    </source>
</evidence>
<dbReference type="PROSITE" id="PS51846">
    <property type="entry name" value="CNNM"/>
    <property type="match status" value="1"/>
</dbReference>
<keyword evidence="3" id="KW-1003">Cell membrane</keyword>
<keyword evidence="17" id="KW-1185">Reference proteome</keyword>
<dbReference type="Pfam" id="PF03471">
    <property type="entry name" value="CorC_HlyC"/>
    <property type="match status" value="1"/>
</dbReference>
<dbReference type="PANTHER" id="PTHR43099">
    <property type="entry name" value="UPF0053 PROTEIN YRKA"/>
    <property type="match status" value="1"/>
</dbReference>
<dbReference type="Proteomes" id="UP000240904">
    <property type="component" value="Unassembled WGS sequence"/>
</dbReference>
<evidence type="ECO:0000256" key="2">
    <source>
        <dbReference type="ARBA" id="ARBA00006337"/>
    </source>
</evidence>
<dbReference type="Gene3D" id="3.10.580.10">
    <property type="entry name" value="CBS-domain"/>
    <property type="match status" value="1"/>
</dbReference>
<evidence type="ECO:0000256" key="11">
    <source>
        <dbReference type="PROSITE-ProRule" id="PRU00703"/>
    </source>
</evidence>
<dbReference type="InterPro" id="IPR005170">
    <property type="entry name" value="Transptr-assoc_dom"/>
</dbReference>
<dbReference type="Pfam" id="PF01595">
    <property type="entry name" value="CNNM"/>
    <property type="match status" value="1"/>
</dbReference>
<accession>A0A2T3MZV1</accession>
<comment type="subcellular location">
    <subcellularLocation>
        <location evidence="1">Cell membrane</location>
        <topology evidence="1">Multi-pass membrane protein</topology>
    </subcellularLocation>
</comment>
<dbReference type="InterPro" id="IPR000644">
    <property type="entry name" value="CBS_dom"/>
</dbReference>
<dbReference type="EMBL" id="PYMC01000005">
    <property type="protein sequence ID" value="PSW05510.1"/>
    <property type="molecule type" value="Genomic_DNA"/>
</dbReference>
<dbReference type="PROSITE" id="PS51371">
    <property type="entry name" value="CBS"/>
    <property type="match status" value="1"/>
</dbReference>
<dbReference type="OrthoDB" id="9798188at2"/>
<dbReference type="SMART" id="SM01091">
    <property type="entry name" value="CorC_HlyC"/>
    <property type="match status" value="1"/>
</dbReference>
<evidence type="ECO:0000256" key="3">
    <source>
        <dbReference type="ARBA" id="ARBA00022475"/>
    </source>
</evidence>
<evidence type="ECO:0000256" key="7">
    <source>
        <dbReference type="ARBA" id="ARBA00023122"/>
    </source>
</evidence>
<evidence type="ECO:0000313" key="17">
    <source>
        <dbReference type="Proteomes" id="UP000240904"/>
    </source>
</evidence>
<comment type="caution">
    <text evidence="16">The sequence shown here is derived from an EMBL/GenBank/DDBJ whole genome shotgun (WGS) entry which is preliminary data.</text>
</comment>
<protein>
    <recommendedName>
        <fullName evidence="10">Magnesium and cobalt efflux protein CorC</fullName>
    </recommendedName>
</protein>
<evidence type="ECO:0000256" key="9">
    <source>
        <dbReference type="ARBA" id="ARBA00037273"/>
    </source>
</evidence>
<dbReference type="SUPFAM" id="SSF54631">
    <property type="entry name" value="CBS-domain pair"/>
    <property type="match status" value="1"/>
</dbReference>
<evidence type="ECO:0000256" key="4">
    <source>
        <dbReference type="ARBA" id="ARBA00022692"/>
    </source>
</evidence>
<dbReference type="CDD" id="cd04590">
    <property type="entry name" value="CBS_pair_CorC_HlyC_assoc"/>
    <property type="match status" value="1"/>
</dbReference>
<feature type="transmembrane region" description="Helical" evidence="13">
    <location>
        <begin position="151"/>
        <end position="169"/>
    </location>
</feature>
<dbReference type="InterPro" id="IPR044751">
    <property type="entry name" value="Ion_transp-like_CBS"/>
</dbReference>
<dbReference type="GO" id="GO:0050660">
    <property type="term" value="F:flavin adenine dinucleotide binding"/>
    <property type="evidence" value="ECO:0007669"/>
    <property type="project" value="InterPro"/>
</dbReference>
<dbReference type="FunFam" id="3.10.580.10:FF:000002">
    <property type="entry name" value="Magnesium/cobalt efflux protein CorC"/>
    <property type="match status" value="1"/>
</dbReference>
<evidence type="ECO:0000256" key="1">
    <source>
        <dbReference type="ARBA" id="ARBA00004651"/>
    </source>
</evidence>
<reference evidence="16 17" key="1">
    <citation type="submission" date="2018-03" db="EMBL/GenBank/DDBJ databases">
        <title>Whole genome sequencing of Histamine producing bacteria.</title>
        <authorList>
            <person name="Butler K."/>
        </authorList>
    </citation>
    <scope>NUCLEOTIDE SEQUENCE [LARGE SCALE GENOMIC DNA]</scope>
    <source>
        <strain evidence="16 17">DSM 16190</strain>
    </source>
</reference>
<organism evidence="16 17">
    <name type="scientific">Photobacterium lipolyticum</name>
    <dbReference type="NCBI Taxonomy" id="266810"/>
    <lineage>
        <taxon>Bacteria</taxon>
        <taxon>Pseudomonadati</taxon>
        <taxon>Pseudomonadota</taxon>
        <taxon>Gammaproteobacteria</taxon>
        <taxon>Vibrionales</taxon>
        <taxon>Vibrionaceae</taxon>
        <taxon>Photobacterium</taxon>
    </lineage>
</organism>
<comment type="similarity">
    <text evidence="2">Belongs to the UPF0053 family.</text>
</comment>
<evidence type="ECO:0000259" key="15">
    <source>
        <dbReference type="PROSITE" id="PS51846"/>
    </source>
</evidence>
<dbReference type="InterPro" id="IPR016169">
    <property type="entry name" value="FAD-bd_PCMH_sub2"/>
</dbReference>
<keyword evidence="5" id="KW-0677">Repeat</keyword>
<dbReference type="InterPro" id="IPR046342">
    <property type="entry name" value="CBS_dom_sf"/>
</dbReference>
<dbReference type="Gene3D" id="3.30.465.10">
    <property type="match status" value="1"/>
</dbReference>
<evidence type="ECO:0000313" key="16">
    <source>
        <dbReference type="EMBL" id="PSW05510.1"/>
    </source>
</evidence>
<dbReference type="Pfam" id="PF00571">
    <property type="entry name" value="CBS"/>
    <property type="match status" value="1"/>
</dbReference>
<dbReference type="AlphaFoldDB" id="A0A2T3MZV1"/>
<dbReference type="SMART" id="SM00116">
    <property type="entry name" value="CBS"/>
    <property type="match status" value="2"/>
</dbReference>
<dbReference type="InterPro" id="IPR002550">
    <property type="entry name" value="CNNM"/>
</dbReference>
<evidence type="ECO:0000256" key="5">
    <source>
        <dbReference type="ARBA" id="ARBA00022737"/>
    </source>
</evidence>
<dbReference type="InterPro" id="IPR036318">
    <property type="entry name" value="FAD-bd_PCMH-like_sf"/>
</dbReference>
<feature type="transmembrane region" description="Helical" evidence="13">
    <location>
        <begin position="15"/>
        <end position="40"/>
    </location>
</feature>
<evidence type="ECO:0000259" key="14">
    <source>
        <dbReference type="PROSITE" id="PS51371"/>
    </source>
</evidence>
<dbReference type="InterPro" id="IPR051676">
    <property type="entry name" value="UPF0053_domain"/>
</dbReference>
<evidence type="ECO:0000256" key="13">
    <source>
        <dbReference type="SAM" id="Phobius"/>
    </source>
</evidence>
<keyword evidence="4 12" id="KW-0812">Transmembrane</keyword>
<comment type="function">
    <text evidence="9">Plays a role in the transport of magnesium and cobalt ions.</text>
</comment>
<dbReference type="PANTHER" id="PTHR43099:SF5">
    <property type="entry name" value="HLYC_CORC FAMILY TRANSPORTER"/>
    <property type="match status" value="1"/>
</dbReference>
<dbReference type="SUPFAM" id="SSF56176">
    <property type="entry name" value="FAD-binding/transporter-associated domain-like"/>
    <property type="match status" value="1"/>
</dbReference>
<feature type="domain" description="CBS" evidence="14">
    <location>
        <begin position="300"/>
        <end position="357"/>
    </location>
</feature>
<evidence type="ECO:0000256" key="8">
    <source>
        <dbReference type="ARBA" id="ARBA00023136"/>
    </source>
</evidence>
<sequence>MTGTLPFPRRSGVDVSLSLLAVILLLITNGFFVAAEFALVKARSFRLETLADEGSSAAKLTLNIQGNLEAYLAACQLGITMASLGLGWVGEPAVAHLLEPLFLTLGLSGELLHTVSFLIGFLIFSSLHIVLGEQVPKTLAIRSAEPVSLWIAYPLHYSYLLVWPLNWLLNASTSAILRLFGSEQATHADVLSGDELKNQVAKSQEHGEIEHGKARMLSNLFEFDQRLVGRVMIPKGAVKALYINNDPTENLNTIRDAAHSRYPLLDGEYKDSIVGILLTKDLYHALLDGDSAPWEELERFCRPPLIVPQSQKISDLFETMRTEHAHMAFVVDEYGEFEGLVTMEDLLEEIVGEIEDETDTDESIVVLQTLGDNCWEADGLISLSDLERLIGITVPADVDANSLSGLFMYRLKRMPEPGDELTEGEFTLKVESLKERHVGQVLIQRLQDEAPPADNH</sequence>
<keyword evidence="6 12" id="KW-1133">Transmembrane helix</keyword>
<keyword evidence="8 12" id="KW-0472">Membrane</keyword>
<keyword evidence="7 11" id="KW-0129">CBS domain</keyword>
<dbReference type="GO" id="GO:0005886">
    <property type="term" value="C:plasma membrane"/>
    <property type="evidence" value="ECO:0007669"/>
    <property type="project" value="UniProtKB-SubCell"/>
</dbReference>
<evidence type="ECO:0000256" key="12">
    <source>
        <dbReference type="PROSITE-ProRule" id="PRU01193"/>
    </source>
</evidence>
<feature type="transmembrane region" description="Helical" evidence="13">
    <location>
        <begin position="111"/>
        <end position="131"/>
    </location>
</feature>
<proteinExistence type="inferred from homology"/>
<name>A0A2T3MZV1_9GAMM</name>
<gene>
    <name evidence="16" type="ORF">C9I89_09705</name>
</gene>